<feature type="region of interest" description="Disordered" evidence="1">
    <location>
        <begin position="473"/>
        <end position="497"/>
    </location>
</feature>
<dbReference type="AlphaFoldDB" id="A0A2C6KEV4"/>
<evidence type="ECO:0000256" key="1">
    <source>
        <dbReference type="SAM" id="MobiDB-lite"/>
    </source>
</evidence>
<evidence type="ECO:0000313" key="3">
    <source>
        <dbReference type="Proteomes" id="UP000221165"/>
    </source>
</evidence>
<feature type="compositionally biased region" description="Basic and acidic residues" evidence="1">
    <location>
        <begin position="154"/>
        <end position="164"/>
    </location>
</feature>
<evidence type="ECO:0000313" key="2">
    <source>
        <dbReference type="EMBL" id="PHJ16067.1"/>
    </source>
</evidence>
<dbReference type="VEuPathDB" id="ToxoDB:CSUI_010120"/>
<feature type="region of interest" description="Disordered" evidence="1">
    <location>
        <begin position="92"/>
        <end position="178"/>
    </location>
</feature>
<keyword evidence="3" id="KW-1185">Reference proteome</keyword>
<reference evidence="2 3" key="1">
    <citation type="journal article" date="2017" name="Int. J. Parasitol.">
        <title>The genome of the protozoan parasite Cystoisospora suis and a reverse vaccinology approach to identify vaccine candidates.</title>
        <authorList>
            <person name="Palmieri N."/>
            <person name="Shrestha A."/>
            <person name="Ruttkowski B."/>
            <person name="Beck T."/>
            <person name="Vogl C."/>
            <person name="Tomley F."/>
            <person name="Blake D.P."/>
            <person name="Joachim A."/>
        </authorList>
    </citation>
    <scope>NUCLEOTIDE SEQUENCE [LARGE SCALE GENOMIC DNA]</scope>
    <source>
        <strain evidence="2 3">Wien I</strain>
    </source>
</reference>
<organism evidence="2 3">
    <name type="scientific">Cystoisospora suis</name>
    <dbReference type="NCBI Taxonomy" id="483139"/>
    <lineage>
        <taxon>Eukaryota</taxon>
        <taxon>Sar</taxon>
        <taxon>Alveolata</taxon>
        <taxon>Apicomplexa</taxon>
        <taxon>Conoidasida</taxon>
        <taxon>Coccidia</taxon>
        <taxon>Eucoccidiorida</taxon>
        <taxon>Eimeriorina</taxon>
        <taxon>Sarcocystidae</taxon>
        <taxon>Cystoisospora</taxon>
    </lineage>
</organism>
<sequence>MTAAGNHHRAIVPRQATACPGKLTPPYAVDGDDPLFSRLSSNQQPPVSMWITGVPRPRSPRSVLSEQSGQHGRFPRATANHHLRGGCECGAESPLSCSYNSANSDRRHERAVRESDLYLSHEPAVSRSQSRKERPVNSRPIPEGNSPVVAGPDPHNRFPGEGSRRSQSRTDSMKPGRLTNAVPTFLPAAGSWQRNLPSNDSIPFFPQDGMEEVGARCRFRGFPGREKTGRKRVGQYDSVYSTDYVNYYAAHGPCQWRDAKDEHSHHERAGLPSARCPVPEQSWPTTSALQSAPPYTPRHAASDCLEAHVYPENTTYSQRPPCRATPPSASCPDCVSHPCPHKSTIHRQPRCVTPPEEIGALQCCHGRTTICDHCCCTNVRDASPVTCRSRHSPRGVSPVPETLCNPHFNHAQVEPEAAPVTFLDQPAPIAGAFDYPDAEGYVRSHGGPAEDFGYTNSRTTSQWQAYEGADKLAPGARRGSVTPRSLGLPSFDPKDYK</sequence>
<comment type="caution">
    <text evidence="2">The sequence shown here is derived from an EMBL/GenBank/DDBJ whole genome shotgun (WGS) entry which is preliminary data.</text>
</comment>
<dbReference type="EMBL" id="MIGC01006688">
    <property type="protein sequence ID" value="PHJ16067.1"/>
    <property type="molecule type" value="Genomic_DNA"/>
</dbReference>
<feature type="region of interest" description="Disordered" evidence="1">
    <location>
        <begin position="53"/>
        <end position="77"/>
    </location>
</feature>
<accession>A0A2C6KEV4</accession>
<protein>
    <submittedName>
        <fullName evidence="2">Uncharacterized protein</fullName>
    </submittedName>
</protein>
<dbReference type="RefSeq" id="XP_067917799.1">
    <property type="nucleotide sequence ID" value="XM_068070225.1"/>
</dbReference>
<proteinExistence type="predicted"/>
<dbReference type="Proteomes" id="UP000221165">
    <property type="component" value="Unassembled WGS sequence"/>
</dbReference>
<feature type="compositionally biased region" description="Basic and acidic residues" evidence="1">
    <location>
        <begin position="104"/>
        <end position="116"/>
    </location>
</feature>
<dbReference type="GeneID" id="94433436"/>
<gene>
    <name evidence="2" type="ORF">CSUI_010120</name>
</gene>
<name>A0A2C6KEV4_9APIC</name>